<gene>
    <name evidence="1" type="ORF">UABAM_03038</name>
</gene>
<organism evidence="1 2">
    <name type="scientific">Uabimicrobium amorphum</name>
    <dbReference type="NCBI Taxonomy" id="2596890"/>
    <lineage>
        <taxon>Bacteria</taxon>
        <taxon>Pseudomonadati</taxon>
        <taxon>Planctomycetota</taxon>
        <taxon>Candidatus Uabimicrobiia</taxon>
        <taxon>Candidatus Uabimicrobiales</taxon>
        <taxon>Candidatus Uabimicrobiaceae</taxon>
        <taxon>Candidatus Uabimicrobium</taxon>
    </lineage>
</organism>
<name>A0A5S9INB0_UABAM</name>
<accession>A0A5S9INB0</accession>
<dbReference type="EMBL" id="AP019860">
    <property type="protein sequence ID" value="BBM84677.1"/>
    <property type="molecule type" value="Genomic_DNA"/>
</dbReference>
<dbReference type="AlphaFoldDB" id="A0A5S9INB0"/>
<evidence type="ECO:0000313" key="2">
    <source>
        <dbReference type="Proteomes" id="UP000326354"/>
    </source>
</evidence>
<reference evidence="1 2" key="1">
    <citation type="submission" date="2019-08" db="EMBL/GenBank/DDBJ databases">
        <title>Complete genome sequence of Candidatus Uab amorphum.</title>
        <authorList>
            <person name="Shiratori T."/>
            <person name="Suzuki S."/>
            <person name="Kakizawa Y."/>
            <person name="Ishida K."/>
        </authorList>
    </citation>
    <scope>NUCLEOTIDE SEQUENCE [LARGE SCALE GENOMIC DNA]</scope>
    <source>
        <strain evidence="1 2">SRT547</strain>
    </source>
</reference>
<keyword evidence="2" id="KW-1185">Reference proteome</keyword>
<proteinExistence type="predicted"/>
<dbReference type="KEGG" id="uam:UABAM_03038"/>
<sequence length="37" mass="4175">MQNFILIVCAVLNTICKVVETAKKINKNKTAKEVKIK</sequence>
<protein>
    <submittedName>
        <fullName evidence="1">Uncharacterized protein</fullName>
    </submittedName>
</protein>
<evidence type="ECO:0000313" key="1">
    <source>
        <dbReference type="EMBL" id="BBM84677.1"/>
    </source>
</evidence>
<dbReference type="Proteomes" id="UP000326354">
    <property type="component" value="Chromosome"/>
</dbReference>